<dbReference type="EMBL" id="CP001600">
    <property type="protein sequence ID" value="ACR70761.1"/>
    <property type="molecule type" value="Genomic_DNA"/>
</dbReference>
<dbReference type="KEGG" id="eic:NT01EI_3633"/>
<gene>
    <name evidence="1" type="ordered locus">NT01EI_3633</name>
</gene>
<dbReference type="HOGENOM" id="CLU_3288726_0_0_6"/>
<accession>C5BGR4</accession>
<dbReference type="Proteomes" id="UP000001485">
    <property type="component" value="Chromosome"/>
</dbReference>
<reference evidence="2" key="1">
    <citation type="submission" date="2009-03" db="EMBL/GenBank/DDBJ databases">
        <title>Complete genome sequence of Edwardsiella ictaluri 93-146.</title>
        <authorList>
            <person name="Williams M.L."/>
            <person name="Gillaspy A.F."/>
            <person name="Dyer D.W."/>
            <person name="Thune R.L."/>
            <person name="Waldbieser G.C."/>
            <person name="Schuster S.C."/>
            <person name="Gipson J."/>
            <person name="Zaitshik J."/>
            <person name="Landry C."/>
            <person name="Lawrence M.L."/>
        </authorList>
    </citation>
    <scope>NUCLEOTIDE SEQUENCE [LARGE SCALE GENOMIC DNA]</scope>
    <source>
        <strain evidence="2">93-146</strain>
    </source>
</reference>
<organism evidence="1 2">
    <name type="scientific">Edwardsiella ictaluri (strain 93-146)</name>
    <dbReference type="NCBI Taxonomy" id="634503"/>
    <lineage>
        <taxon>Bacteria</taxon>
        <taxon>Pseudomonadati</taxon>
        <taxon>Pseudomonadota</taxon>
        <taxon>Gammaproteobacteria</taxon>
        <taxon>Enterobacterales</taxon>
        <taxon>Hafniaceae</taxon>
        <taxon>Edwardsiella</taxon>
    </lineage>
</organism>
<reference evidence="1 2" key="2">
    <citation type="journal article" date="2012" name="J. Bacteriol.">
        <title>Genome Sequence of Edwardsiella ictaluri 93-146, a Strain Associated with a Natural Channel Catfish Outbreak of Enteric Septicemia of Catfish.</title>
        <authorList>
            <person name="Williams M.L."/>
            <person name="Gillaspy A.F."/>
            <person name="Dyer D.W."/>
            <person name="Thune R.L."/>
            <person name="Waldbieser G.C."/>
            <person name="Schuster S.C."/>
            <person name="Gipson J."/>
            <person name="Zaitshik J."/>
            <person name="Landry C."/>
            <person name="Banes M.M."/>
            <person name="Lawrence M.L."/>
        </authorList>
    </citation>
    <scope>NUCLEOTIDE SEQUENCE [LARGE SCALE GENOMIC DNA]</scope>
    <source>
        <strain evidence="1 2">93-146</strain>
    </source>
</reference>
<evidence type="ECO:0000313" key="1">
    <source>
        <dbReference type="EMBL" id="ACR70761.1"/>
    </source>
</evidence>
<sequence>MTALPLSPYGSTLRFLRLYPRRRAEKGQNSSAMITVGEST</sequence>
<name>C5BGR4_EDWI9</name>
<evidence type="ECO:0000313" key="2">
    <source>
        <dbReference type="Proteomes" id="UP000001485"/>
    </source>
</evidence>
<protein>
    <submittedName>
        <fullName evidence="1">Uncharacterized protein</fullName>
    </submittedName>
</protein>
<proteinExistence type="predicted"/>
<dbReference type="AlphaFoldDB" id="C5BGR4"/>